<dbReference type="GO" id="GO:0016020">
    <property type="term" value="C:membrane"/>
    <property type="evidence" value="ECO:0007669"/>
    <property type="project" value="UniProtKB-SubCell"/>
</dbReference>
<evidence type="ECO:0000313" key="6">
    <source>
        <dbReference type="EMBL" id="EHK21852.1"/>
    </source>
</evidence>
<evidence type="ECO:0000256" key="1">
    <source>
        <dbReference type="ARBA" id="ARBA00004141"/>
    </source>
</evidence>
<keyword evidence="2 5" id="KW-0812">Transmembrane</keyword>
<accession>G9MUL1</accession>
<feature type="transmembrane region" description="Helical" evidence="5">
    <location>
        <begin position="75"/>
        <end position="98"/>
    </location>
</feature>
<dbReference type="GeneID" id="25788149"/>
<dbReference type="OrthoDB" id="3358017at2759"/>
<evidence type="ECO:0000256" key="4">
    <source>
        <dbReference type="ARBA" id="ARBA00023136"/>
    </source>
</evidence>
<evidence type="ECO:0000256" key="3">
    <source>
        <dbReference type="ARBA" id="ARBA00022989"/>
    </source>
</evidence>
<dbReference type="InterPro" id="IPR007568">
    <property type="entry name" value="RTA1"/>
</dbReference>
<dbReference type="HOGENOM" id="CLU_033465_3_1_1"/>
<dbReference type="Pfam" id="PF04479">
    <property type="entry name" value="RTA1"/>
    <property type="match status" value="1"/>
</dbReference>
<keyword evidence="7" id="KW-1185">Reference proteome</keyword>
<evidence type="ECO:0000256" key="5">
    <source>
        <dbReference type="SAM" id="Phobius"/>
    </source>
</evidence>
<dbReference type="PANTHER" id="PTHR31465">
    <property type="entry name" value="PROTEIN RTA1-RELATED"/>
    <property type="match status" value="1"/>
</dbReference>
<keyword evidence="4 5" id="KW-0472">Membrane</keyword>
<dbReference type="RefSeq" id="XP_013956046.1">
    <property type="nucleotide sequence ID" value="XM_014100571.1"/>
</dbReference>
<feature type="transmembrane region" description="Helical" evidence="5">
    <location>
        <begin position="153"/>
        <end position="174"/>
    </location>
</feature>
<evidence type="ECO:0000256" key="2">
    <source>
        <dbReference type="ARBA" id="ARBA00022692"/>
    </source>
</evidence>
<comment type="subcellular location">
    <subcellularLocation>
        <location evidence="1">Membrane</location>
        <topology evidence="1">Multi-pass membrane protein</topology>
    </subcellularLocation>
</comment>
<dbReference type="OMA" id="ELHNGYP"/>
<evidence type="ECO:0008006" key="8">
    <source>
        <dbReference type="Google" id="ProtNLM"/>
    </source>
</evidence>
<dbReference type="VEuPathDB" id="FungiDB:TRIVIDRAFT_151637"/>
<dbReference type="EMBL" id="ABDF02000059">
    <property type="protein sequence ID" value="EHK21852.1"/>
    <property type="molecule type" value="Genomic_DNA"/>
</dbReference>
<protein>
    <recommendedName>
        <fullName evidence="8">RTA1 like protein</fullName>
    </recommendedName>
</protein>
<dbReference type="Proteomes" id="UP000007115">
    <property type="component" value="Unassembled WGS sequence"/>
</dbReference>
<feature type="transmembrane region" description="Helical" evidence="5">
    <location>
        <begin position="45"/>
        <end position="69"/>
    </location>
</feature>
<dbReference type="AlphaFoldDB" id="G9MUL1"/>
<dbReference type="STRING" id="413071.G9MUL1"/>
<proteinExistence type="predicted"/>
<sequence length="282" mass="31929">MPTLETHNGYPLWHYIPNRPAAIVFTSLFVITTAYQAFLMFKHRLWFCIPFLIGGIFEVIGYIGRIIAYDETGELIPYILQSVFLLLAPILFAASLYMTLSRVIIVVSGAQYSLVSPQWLARIFVTSDVISFMIQGGGAGILVQGGSASKAQIGQRIIVGGLVFQLVAFAVFGLNTLWFHFRYRKHGRTDSIHDIPWQGILVMLYLTSSFIMTRNISRAIQYAMGQDGYLLTHEWTVYVMDGMLMFLTMLHFTWKYPSKLLKPKTADLGLDMLSYQEGSSHK</sequence>
<feature type="transmembrane region" description="Helical" evidence="5">
    <location>
        <begin position="195"/>
        <end position="215"/>
    </location>
</feature>
<reference evidence="6 7" key="1">
    <citation type="journal article" date="2011" name="Genome Biol.">
        <title>Comparative genome sequence analysis underscores mycoparasitism as the ancestral life style of Trichoderma.</title>
        <authorList>
            <person name="Kubicek C.P."/>
            <person name="Herrera-Estrella A."/>
            <person name="Seidl-Seiboth V."/>
            <person name="Martinez D.A."/>
            <person name="Druzhinina I.S."/>
            <person name="Thon M."/>
            <person name="Zeilinger S."/>
            <person name="Casas-Flores S."/>
            <person name="Horwitz B.A."/>
            <person name="Mukherjee P.K."/>
            <person name="Mukherjee M."/>
            <person name="Kredics L."/>
            <person name="Alcaraz L.D."/>
            <person name="Aerts A."/>
            <person name="Antal Z."/>
            <person name="Atanasova L."/>
            <person name="Cervantes-Badillo M.G."/>
            <person name="Challacombe J."/>
            <person name="Chertkov O."/>
            <person name="McCluskey K."/>
            <person name="Coulpier F."/>
            <person name="Deshpande N."/>
            <person name="von Doehren H."/>
            <person name="Ebbole D.J."/>
            <person name="Esquivel-Naranjo E.U."/>
            <person name="Fekete E."/>
            <person name="Flipphi M."/>
            <person name="Glaser F."/>
            <person name="Gomez-Rodriguez E.Y."/>
            <person name="Gruber S."/>
            <person name="Han C."/>
            <person name="Henrissat B."/>
            <person name="Hermosa R."/>
            <person name="Hernandez-Onate M."/>
            <person name="Karaffa L."/>
            <person name="Kosti I."/>
            <person name="Le Crom S."/>
            <person name="Lindquist E."/>
            <person name="Lucas S."/>
            <person name="Luebeck M."/>
            <person name="Luebeck P.S."/>
            <person name="Margeot A."/>
            <person name="Metz B."/>
            <person name="Misra M."/>
            <person name="Nevalainen H."/>
            <person name="Omann M."/>
            <person name="Packer N."/>
            <person name="Perrone G."/>
            <person name="Uresti-Rivera E.E."/>
            <person name="Salamov A."/>
            <person name="Schmoll M."/>
            <person name="Seiboth B."/>
            <person name="Shapiro H."/>
            <person name="Sukno S."/>
            <person name="Tamayo-Ramos J.A."/>
            <person name="Tisch D."/>
            <person name="Wiest A."/>
            <person name="Wilkinson H.H."/>
            <person name="Zhang M."/>
            <person name="Coutinho P.M."/>
            <person name="Kenerley C.M."/>
            <person name="Monte E."/>
            <person name="Baker S.E."/>
            <person name="Grigoriev I.V."/>
        </authorList>
    </citation>
    <scope>NUCLEOTIDE SEQUENCE [LARGE SCALE GENOMIC DNA]</scope>
    <source>
        <strain evidence="7">Gv29-8 / FGSC 10586</strain>
    </source>
</reference>
<dbReference type="InParanoid" id="G9MUL1"/>
<gene>
    <name evidence="6" type="ORF">TRIVIDRAFT_151637</name>
</gene>
<evidence type="ECO:0000313" key="7">
    <source>
        <dbReference type="Proteomes" id="UP000007115"/>
    </source>
</evidence>
<comment type="caution">
    <text evidence="6">The sequence shown here is derived from an EMBL/GenBank/DDBJ whole genome shotgun (WGS) entry which is preliminary data.</text>
</comment>
<feature type="transmembrane region" description="Helical" evidence="5">
    <location>
        <begin position="20"/>
        <end position="38"/>
    </location>
</feature>
<organism evidence="6 7">
    <name type="scientific">Hypocrea virens (strain Gv29-8 / FGSC 10586)</name>
    <name type="common">Gliocladium virens</name>
    <name type="synonym">Trichoderma virens</name>
    <dbReference type="NCBI Taxonomy" id="413071"/>
    <lineage>
        <taxon>Eukaryota</taxon>
        <taxon>Fungi</taxon>
        <taxon>Dikarya</taxon>
        <taxon>Ascomycota</taxon>
        <taxon>Pezizomycotina</taxon>
        <taxon>Sordariomycetes</taxon>
        <taxon>Hypocreomycetidae</taxon>
        <taxon>Hypocreales</taxon>
        <taxon>Hypocreaceae</taxon>
        <taxon>Trichoderma</taxon>
    </lineage>
</organism>
<feature type="transmembrane region" description="Helical" evidence="5">
    <location>
        <begin position="119"/>
        <end position="141"/>
    </location>
</feature>
<name>G9MUL1_HYPVG</name>
<feature type="transmembrane region" description="Helical" evidence="5">
    <location>
        <begin position="235"/>
        <end position="254"/>
    </location>
</feature>
<keyword evidence="3 5" id="KW-1133">Transmembrane helix</keyword>
<dbReference type="PANTHER" id="PTHR31465:SF27">
    <property type="entry name" value="DOMAIN PROTEIN, PUTATIVE (AFU_ORTHOLOGUE AFUA_3G01030)-RELATED"/>
    <property type="match status" value="1"/>
</dbReference>
<dbReference type="eggNOG" id="ENOG502SIGV">
    <property type="taxonomic scope" value="Eukaryota"/>
</dbReference>